<keyword evidence="2" id="KW-0472">Membrane</keyword>
<sequence>MLQNLLASIGAIAIAVVAFVRMMLQAKRPSLSQPARSNPVRPHRRRPF</sequence>
<evidence type="ECO:0000313" key="3">
    <source>
        <dbReference type="EMBL" id="MEY9320662.1"/>
    </source>
</evidence>
<reference evidence="3 4" key="1">
    <citation type="submission" date="2024-07" db="EMBL/GenBank/DDBJ databases">
        <title>Genomic Encyclopedia of Type Strains, Phase V (KMG-V): Genome sequencing to study the core and pangenomes of soil and plant-associated prokaryotes.</title>
        <authorList>
            <person name="Whitman W."/>
        </authorList>
    </citation>
    <scope>NUCLEOTIDE SEQUENCE [LARGE SCALE GENOMIC DNA]</scope>
    <source>
        <strain evidence="3 4">USDA 415</strain>
    </source>
</reference>
<keyword evidence="2" id="KW-0812">Transmembrane</keyword>
<protein>
    <submittedName>
        <fullName evidence="3">Uncharacterized protein</fullName>
    </submittedName>
</protein>
<keyword evidence="4" id="KW-1185">Reference proteome</keyword>
<accession>A0ABV4FAZ7</accession>
<keyword evidence="2" id="KW-1133">Transmembrane helix</keyword>
<proteinExistence type="predicted"/>
<name>A0ABV4FAZ7_BRAEL</name>
<dbReference type="RefSeq" id="WP_162136727.1">
    <property type="nucleotide sequence ID" value="NZ_BJNL01000190.1"/>
</dbReference>
<comment type="caution">
    <text evidence="3">The sequence shown here is derived from an EMBL/GenBank/DDBJ whole genome shotgun (WGS) entry which is preliminary data.</text>
</comment>
<feature type="transmembrane region" description="Helical" evidence="2">
    <location>
        <begin position="6"/>
        <end position="24"/>
    </location>
</feature>
<evidence type="ECO:0000256" key="2">
    <source>
        <dbReference type="SAM" id="Phobius"/>
    </source>
</evidence>
<dbReference type="EMBL" id="JBGBZA010000002">
    <property type="protein sequence ID" value="MEY9320662.1"/>
    <property type="molecule type" value="Genomic_DNA"/>
</dbReference>
<feature type="region of interest" description="Disordered" evidence="1">
    <location>
        <begin position="29"/>
        <end position="48"/>
    </location>
</feature>
<organism evidence="3 4">
    <name type="scientific">Bradyrhizobium elkanii</name>
    <dbReference type="NCBI Taxonomy" id="29448"/>
    <lineage>
        <taxon>Bacteria</taxon>
        <taxon>Pseudomonadati</taxon>
        <taxon>Pseudomonadota</taxon>
        <taxon>Alphaproteobacteria</taxon>
        <taxon>Hyphomicrobiales</taxon>
        <taxon>Nitrobacteraceae</taxon>
        <taxon>Bradyrhizobium</taxon>
    </lineage>
</organism>
<gene>
    <name evidence="3" type="ORF">ABIF29_007461</name>
</gene>
<dbReference type="GeneID" id="92951544"/>
<evidence type="ECO:0000313" key="4">
    <source>
        <dbReference type="Proteomes" id="UP001565471"/>
    </source>
</evidence>
<evidence type="ECO:0000256" key="1">
    <source>
        <dbReference type="SAM" id="MobiDB-lite"/>
    </source>
</evidence>
<dbReference type="Proteomes" id="UP001565471">
    <property type="component" value="Unassembled WGS sequence"/>
</dbReference>